<dbReference type="VEuPathDB" id="TriTrypDB:Lsey_0489_0020"/>
<dbReference type="Proteomes" id="UP000038009">
    <property type="component" value="Unassembled WGS sequence"/>
</dbReference>
<dbReference type="EMBL" id="LJSK01000489">
    <property type="protein sequence ID" value="KPI82915.1"/>
    <property type="molecule type" value="Genomic_DNA"/>
</dbReference>
<reference evidence="2 3" key="1">
    <citation type="journal article" date="2015" name="PLoS Pathog.">
        <title>Leptomonas seymouri: Adaptations to the Dixenous Life Cycle Analyzed by Genome Sequencing, Transcriptome Profiling and Co-infection with Leishmania donovani.</title>
        <authorList>
            <person name="Kraeva N."/>
            <person name="Butenko A."/>
            <person name="Hlavacova J."/>
            <person name="Kostygov A."/>
            <person name="Myskova J."/>
            <person name="Grybchuk D."/>
            <person name="Lestinova T."/>
            <person name="Votypka J."/>
            <person name="Volf P."/>
            <person name="Opperdoes F."/>
            <person name="Flegontov P."/>
            <person name="Lukes J."/>
            <person name="Yurchenko V."/>
        </authorList>
    </citation>
    <scope>NUCLEOTIDE SEQUENCE [LARGE SCALE GENOMIC DNA]</scope>
    <source>
        <strain evidence="2 3">ATCC 30220</strain>
    </source>
</reference>
<sequence>MPSPSSAPSPSPTPPSRGCEAQKAYSFPLHCKRSFNPILTHQFEVEWPWPDLLPATKATEAQPIAPAAAIEVQHLPSHNEGSAKGHADCSEGGTVDDTLTTTATPGSAAPLWRDRRRYGRSTCILDLSSDPFVGGLDTRRVGLLLSPGYRLLLPLTALETPEVLPDMAGLARWKTEYTAPHGSAAGTAPPHCAELVVGEVSAIEKAARRRRSAGTCAKPSAFSSINAGLVKGVGSSAAPQEAASEGEPRASTPTPSPPSPPPIQQAPLSALLARPGYRLVQSCFLYTPPFRVRWLSQLQGCLVVTLPCEERIVSLHAPHRLSPGTAVVAELEAVPVPMICAHRFSLPRGVVPLEVAEVFDRPFLAVGTYEHGVLLCSINAVSGAVEGITRAISLKGYGGAFFPVTRLAALFPSQREARERSGALHSPASSSVAASTPPPWMQRAAALEALRDGVLLCSSPYEPSAMLVKLGGSPDGAVEEFSVLRGVDTVLDVGPTVQPDLGPMICTVSRKVQWLRLLRADEEAEKLSTARVKRSDYGISERTAPVVLCDRLARLDYPLMRLMASPPVLQSFASKYVSRHDYTKHWRLGVDNRNQLILMDRTVSQYLFQSSFQLYRRNPGEGGAAPPGSMLTSSTVTVGRNDGGEVDGSPVTVKAEGDAAPIKQGDAHAKECADDTLHVAPTTTGAKRGRASTTATKTATNKVAKSPGRRTARQPKTEAAADGEGAASGSGVVGAGQAFAVSVPLDDACSGVAVVFAKDEAIQVAAAHDRRYVSLVTWRVGPPPPQPPSSFYSPTTT</sequence>
<dbReference type="OMA" id="CISLVTW"/>
<comment type="caution">
    <text evidence="2">The sequence shown here is derived from an EMBL/GenBank/DDBJ whole genome shotgun (WGS) entry which is preliminary data.</text>
</comment>
<feature type="region of interest" description="Disordered" evidence="1">
    <location>
        <begin position="236"/>
        <end position="266"/>
    </location>
</feature>
<feature type="region of interest" description="Disordered" evidence="1">
    <location>
        <begin position="1"/>
        <end position="20"/>
    </location>
</feature>
<protein>
    <submittedName>
        <fullName evidence="2">Uncharacterized protein</fullName>
    </submittedName>
</protein>
<feature type="compositionally biased region" description="Low complexity" evidence="1">
    <location>
        <begin position="92"/>
        <end position="111"/>
    </location>
</feature>
<feature type="region of interest" description="Disordered" evidence="1">
    <location>
        <begin position="681"/>
        <end position="729"/>
    </location>
</feature>
<gene>
    <name evidence="2" type="ORF">ABL78_8072</name>
</gene>
<feature type="compositionally biased region" description="Low complexity" evidence="1">
    <location>
        <begin position="682"/>
        <end position="700"/>
    </location>
</feature>
<feature type="compositionally biased region" description="Pro residues" evidence="1">
    <location>
        <begin position="254"/>
        <end position="264"/>
    </location>
</feature>
<organism evidence="2 3">
    <name type="scientific">Leptomonas seymouri</name>
    <dbReference type="NCBI Taxonomy" id="5684"/>
    <lineage>
        <taxon>Eukaryota</taxon>
        <taxon>Discoba</taxon>
        <taxon>Euglenozoa</taxon>
        <taxon>Kinetoplastea</taxon>
        <taxon>Metakinetoplastina</taxon>
        <taxon>Trypanosomatida</taxon>
        <taxon>Trypanosomatidae</taxon>
        <taxon>Leishmaniinae</taxon>
        <taxon>Leptomonas</taxon>
    </lineage>
</organism>
<name>A0A0N1HZN7_LEPSE</name>
<keyword evidence="3" id="KW-1185">Reference proteome</keyword>
<dbReference type="OrthoDB" id="273415at2759"/>
<proteinExistence type="predicted"/>
<accession>A0A0N1HZN7</accession>
<dbReference type="AlphaFoldDB" id="A0A0N1HZN7"/>
<evidence type="ECO:0000313" key="3">
    <source>
        <dbReference type="Proteomes" id="UP000038009"/>
    </source>
</evidence>
<feature type="compositionally biased region" description="Pro residues" evidence="1">
    <location>
        <begin position="1"/>
        <end position="15"/>
    </location>
</feature>
<evidence type="ECO:0000313" key="2">
    <source>
        <dbReference type="EMBL" id="KPI82915.1"/>
    </source>
</evidence>
<evidence type="ECO:0000256" key="1">
    <source>
        <dbReference type="SAM" id="MobiDB-lite"/>
    </source>
</evidence>
<feature type="region of interest" description="Disordered" evidence="1">
    <location>
        <begin position="78"/>
        <end position="111"/>
    </location>
</feature>